<protein>
    <submittedName>
        <fullName evidence="1">Uncharacterized protein</fullName>
    </submittedName>
</protein>
<dbReference type="RefSeq" id="WP_307569046.1">
    <property type="nucleotide sequence ID" value="NZ_JAUSQU010000001.1"/>
</dbReference>
<comment type="caution">
    <text evidence="1">The sequence shown here is derived from an EMBL/GenBank/DDBJ whole genome shotgun (WGS) entry which is preliminary data.</text>
</comment>
<organism evidence="1 2">
    <name type="scientific">Streptosporangium lutulentum</name>
    <dbReference type="NCBI Taxonomy" id="1461250"/>
    <lineage>
        <taxon>Bacteria</taxon>
        <taxon>Bacillati</taxon>
        <taxon>Actinomycetota</taxon>
        <taxon>Actinomycetes</taxon>
        <taxon>Streptosporangiales</taxon>
        <taxon>Streptosporangiaceae</taxon>
        <taxon>Streptosporangium</taxon>
    </lineage>
</organism>
<dbReference type="Proteomes" id="UP001225356">
    <property type="component" value="Unassembled WGS sequence"/>
</dbReference>
<gene>
    <name evidence="1" type="ORF">J2853_001679</name>
</gene>
<proteinExistence type="predicted"/>
<keyword evidence="2" id="KW-1185">Reference proteome</keyword>
<evidence type="ECO:0000313" key="1">
    <source>
        <dbReference type="EMBL" id="MDP9842468.1"/>
    </source>
</evidence>
<accession>A0ABT9Q6V5</accession>
<evidence type="ECO:0000313" key="2">
    <source>
        <dbReference type="Proteomes" id="UP001225356"/>
    </source>
</evidence>
<sequence length="48" mass="5003">MPGSLTELSLVATVTHVSSVSELHWWDRDFSIVGGTGGAAVGLIFSTI</sequence>
<name>A0ABT9Q6V5_9ACTN</name>
<dbReference type="EMBL" id="JAUSQU010000001">
    <property type="protein sequence ID" value="MDP9842468.1"/>
    <property type="molecule type" value="Genomic_DNA"/>
</dbReference>
<reference evidence="1 2" key="1">
    <citation type="submission" date="2023-07" db="EMBL/GenBank/DDBJ databases">
        <title>Sequencing the genomes of 1000 actinobacteria strains.</title>
        <authorList>
            <person name="Klenk H.-P."/>
        </authorList>
    </citation>
    <scope>NUCLEOTIDE SEQUENCE [LARGE SCALE GENOMIC DNA]</scope>
    <source>
        <strain evidence="1 2">DSM 46740</strain>
    </source>
</reference>